<evidence type="ECO:0000256" key="3">
    <source>
        <dbReference type="ARBA" id="ARBA00022679"/>
    </source>
</evidence>
<keyword evidence="6 8" id="KW-0863">Zinc-finger</keyword>
<dbReference type="Pfam" id="PF14608">
    <property type="entry name" value="zf-CCCH_2"/>
    <property type="match status" value="1"/>
</dbReference>
<evidence type="ECO:0000256" key="4">
    <source>
        <dbReference type="ARBA" id="ARBA00022723"/>
    </source>
</evidence>
<dbReference type="PROSITE" id="PS50103">
    <property type="entry name" value="ZF_C3H1"/>
    <property type="match status" value="4"/>
</dbReference>
<dbReference type="SUPFAM" id="SSF57850">
    <property type="entry name" value="RING/U-box"/>
    <property type="match status" value="1"/>
</dbReference>
<dbReference type="PANTHER" id="PTHR11224">
    <property type="entry name" value="MAKORIN-RELATED"/>
    <property type="match status" value="1"/>
</dbReference>
<evidence type="ECO:0000313" key="12">
    <source>
        <dbReference type="EMBL" id="CAK8679242.1"/>
    </source>
</evidence>
<feature type="region of interest" description="Disordered" evidence="9">
    <location>
        <begin position="330"/>
        <end position="349"/>
    </location>
</feature>
<feature type="domain" description="C3H1-type" evidence="11">
    <location>
        <begin position="50"/>
        <end position="72"/>
    </location>
</feature>
<sequence>MATKQSEENPDNNDEPWTKKILCRYFLHGICKYGSSCRYSHNRDTAPDLVCRYYQDGHCSYGERCRYDHVRVDKRNKSNSDTSQSRTSESSLIHSTSHDVDWVNAVEFVPGQQYSPRDFGSYSSVLKQGLDTSPDPGQVSASQKFDEICPFALNGECEYGDQCAFVHGLLCDMCNLYILHPDDLHQQAQHKEECMQYHVEDLKESFKIAESRDAVCGICMEVVWEKDEKDRKFGILENCNHMFCLDCIRKWRSAKAFNNTVVKACPQCRVSSSFVTPSSTWIEDKEEKENLIKGYKDHLSNKPCRYFDQGRGKCPFGSNCFYLHAYPDGSKQDRSKVDSKNVEGKNGRRTIDPNSLWDFIGERNEGGNHSSSLMELLQHDLELLDVVYLLGEDSFSSSEEDYDALETLEHRFLYGSDEFLDVDD</sequence>
<keyword evidence="5" id="KW-0677">Repeat</keyword>
<dbReference type="Gene3D" id="4.10.1000.10">
    <property type="entry name" value="Zinc finger, CCCH-type"/>
    <property type="match status" value="1"/>
</dbReference>
<dbReference type="SUPFAM" id="SSF90229">
    <property type="entry name" value="CCCH zinc finger"/>
    <property type="match status" value="3"/>
</dbReference>
<evidence type="ECO:0000259" key="11">
    <source>
        <dbReference type="PROSITE" id="PS50103"/>
    </source>
</evidence>
<feature type="zinc finger region" description="C3H1-type" evidence="8">
    <location>
        <begin position="17"/>
        <end position="44"/>
    </location>
</feature>
<feature type="zinc finger region" description="C3H1-type" evidence="8">
    <location>
        <begin position="143"/>
        <end position="170"/>
    </location>
</feature>
<protein>
    <recommendedName>
        <fullName evidence="2">RING-type E3 ubiquitin transferase</fullName>
        <ecNumber evidence="2">2.3.2.27</ecNumber>
    </recommendedName>
</protein>
<dbReference type="InterPro" id="IPR041367">
    <property type="entry name" value="Znf-CCCH_4"/>
</dbReference>
<name>A0ABP0FHV2_CLALP</name>
<dbReference type="Pfam" id="PF00097">
    <property type="entry name" value="zf-C3HC4"/>
    <property type="match status" value="1"/>
</dbReference>
<proteinExistence type="predicted"/>
<evidence type="ECO:0000259" key="10">
    <source>
        <dbReference type="PROSITE" id="PS50089"/>
    </source>
</evidence>
<evidence type="ECO:0000256" key="2">
    <source>
        <dbReference type="ARBA" id="ARBA00012483"/>
    </source>
</evidence>
<evidence type="ECO:0000256" key="5">
    <source>
        <dbReference type="ARBA" id="ARBA00022737"/>
    </source>
</evidence>
<dbReference type="InterPro" id="IPR000571">
    <property type="entry name" value="Znf_CCCH"/>
</dbReference>
<organism evidence="12 13">
    <name type="scientific">Clavelina lepadiformis</name>
    <name type="common">Light-bulb sea squirt</name>
    <name type="synonym">Ascidia lepadiformis</name>
    <dbReference type="NCBI Taxonomy" id="159417"/>
    <lineage>
        <taxon>Eukaryota</taxon>
        <taxon>Metazoa</taxon>
        <taxon>Chordata</taxon>
        <taxon>Tunicata</taxon>
        <taxon>Ascidiacea</taxon>
        <taxon>Aplousobranchia</taxon>
        <taxon>Clavelinidae</taxon>
        <taxon>Clavelina</taxon>
    </lineage>
</organism>
<dbReference type="InterPro" id="IPR036855">
    <property type="entry name" value="Znf_CCCH_sf"/>
</dbReference>
<dbReference type="Proteomes" id="UP001642483">
    <property type="component" value="Unassembled WGS sequence"/>
</dbReference>
<keyword evidence="7 8" id="KW-0862">Zinc</keyword>
<gene>
    <name evidence="12" type="ORF">CVLEPA_LOCUS9495</name>
</gene>
<comment type="caution">
    <text evidence="12">The sequence shown here is derived from an EMBL/GenBank/DDBJ whole genome shotgun (WGS) entry which is preliminary data.</text>
</comment>
<evidence type="ECO:0000256" key="8">
    <source>
        <dbReference type="PROSITE-ProRule" id="PRU00723"/>
    </source>
</evidence>
<dbReference type="InterPro" id="IPR017907">
    <property type="entry name" value="Znf_RING_CS"/>
</dbReference>
<evidence type="ECO:0000313" key="13">
    <source>
        <dbReference type="Proteomes" id="UP001642483"/>
    </source>
</evidence>
<dbReference type="PROSITE" id="PS00518">
    <property type="entry name" value="ZF_RING_1"/>
    <property type="match status" value="1"/>
</dbReference>
<dbReference type="PANTHER" id="PTHR11224:SF10">
    <property type="entry name" value="IP09428P-RELATED"/>
    <property type="match status" value="1"/>
</dbReference>
<dbReference type="Pfam" id="PF00642">
    <property type="entry name" value="zf-CCCH"/>
    <property type="match status" value="2"/>
</dbReference>
<keyword evidence="13" id="KW-1185">Reference proteome</keyword>
<comment type="catalytic activity">
    <reaction evidence="1">
        <text>S-ubiquitinyl-[E2 ubiquitin-conjugating enzyme]-L-cysteine + [acceptor protein]-L-lysine = [E2 ubiquitin-conjugating enzyme]-L-cysteine + N(6)-ubiquitinyl-[acceptor protein]-L-lysine.</text>
        <dbReference type="EC" id="2.3.2.27"/>
    </reaction>
</comment>
<feature type="zinc finger region" description="C3H1-type" evidence="8">
    <location>
        <begin position="50"/>
        <end position="72"/>
    </location>
</feature>
<dbReference type="EC" id="2.3.2.27" evidence="2"/>
<evidence type="ECO:0000256" key="1">
    <source>
        <dbReference type="ARBA" id="ARBA00000900"/>
    </source>
</evidence>
<keyword evidence="4 8" id="KW-0479">Metal-binding</keyword>
<evidence type="ECO:0000256" key="6">
    <source>
        <dbReference type="ARBA" id="ARBA00022771"/>
    </source>
</evidence>
<feature type="domain" description="C3H1-type" evidence="11">
    <location>
        <begin position="143"/>
        <end position="170"/>
    </location>
</feature>
<feature type="zinc finger region" description="C3H1-type" evidence="8">
    <location>
        <begin position="299"/>
        <end position="327"/>
    </location>
</feature>
<dbReference type="PROSITE" id="PS50089">
    <property type="entry name" value="ZF_RING_2"/>
    <property type="match status" value="1"/>
</dbReference>
<feature type="domain" description="C3H1-type" evidence="11">
    <location>
        <begin position="17"/>
        <end position="44"/>
    </location>
</feature>
<dbReference type="Gene3D" id="2.30.30.1190">
    <property type="match status" value="1"/>
</dbReference>
<dbReference type="SMART" id="SM00356">
    <property type="entry name" value="ZnF_C3H1"/>
    <property type="match status" value="4"/>
</dbReference>
<evidence type="ECO:0000256" key="7">
    <source>
        <dbReference type="ARBA" id="ARBA00022833"/>
    </source>
</evidence>
<feature type="domain" description="C3H1-type" evidence="11">
    <location>
        <begin position="299"/>
        <end position="327"/>
    </location>
</feature>
<reference evidence="12 13" key="1">
    <citation type="submission" date="2024-02" db="EMBL/GenBank/DDBJ databases">
        <authorList>
            <person name="Daric V."/>
            <person name="Darras S."/>
        </authorList>
    </citation>
    <scope>NUCLEOTIDE SEQUENCE [LARGE SCALE GENOMIC DNA]</scope>
</reference>
<dbReference type="Pfam" id="PF18044">
    <property type="entry name" value="zf-CCCH_4"/>
    <property type="match status" value="1"/>
</dbReference>
<dbReference type="EMBL" id="CAWYQH010000057">
    <property type="protein sequence ID" value="CAK8679242.1"/>
    <property type="molecule type" value="Genomic_DNA"/>
</dbReference>
<evidence type="ECO:0000256" key="9">
    <source>
        <dbReference type="SAM" id="MobiDB-lite"/>
    </source>
</evidence>
<dbReference type="InterPro" id="IPR045072">
    <property type="entry name" value="MKRN-like"/>
</dbReference>
<dbReference type="InterPro" id="IPR013083">
    <property type="entry name" value="Znf_RING/FYVE/PHD"/>
</dbReference>
<dbReference type="SMART" id="SM00184">
    <property type="entry name" value="RING"/>
    <property type="match status" value="1"/>
</dbReference>
<dbReference type="InterPro" id="IPR018957">
    <property type="entry name" value="Znf_C3HC4_RING-type"/>
</dbReference>
<dbReference type="Gene3D" id="3.30.40.10">
    <property type="entry name" value="Zinc/RING finger domain, C3HC4 (zinc finger)"/>
    <property type="match status" value="1"/>
</dbReference>
<accession>A0ABP0FHV2</accession>
<keyword evidence="3" id="KW-0808">Transferase</keyword>
<feature type="domain" description="RING-type" evidence="10">
    <location>
        <begin position="216"/>
        <end position="269"/>
    </location>
</feature>
<dbReference type="InterPro" id="IPR001841">
    <property type="entry name" value="Znf_RING"/>
</dbReference>